<dbReference type="InterPro" id="IPR036706">
    <property type="entry name" value="VOMI_sf"/>
</dbReference>
<feature type="non-terminal residue" evidence="1">
    <location>
        <position position="1"/>
    </location>
</feature>
<gene>
    <name evidence="1" type="primary">Vmo1_1</name>
    <name evidence="1" type="ORF">CNELOR_R15386</name>
</gene>
<dbReference type="AlphaFoldDB" id="A0A7K8AV13"/>
<dbReference type="InterPro" id="IPR005515">
    <property type="entry name" value="VOMI"/>
</dbReference>
<sequence>RLEITNSSKGSWGHWSPSCPHPWGVYGICTHLQPPQDGDDDTALNDVRLYCCS</sequence>
<keyword evidence="2" id="KW-1185">Reference proteome</keyword>
<accession>A0A7K8AV13</accession>
<dbReference type="Gene3D" id="2.100.10.20">
    <property type="entry name" value="Vitelline membrane outer layer protein I (VOMI)"/>
    <property type="match status" value="1"/>
</dbReference>
<reference evidence="1 2" key="1">
    <citation type="submission" date="2019-09" db="EMBL/GenBank/DDBJ databases">
        <title>Bird 10,000 Genomes (B10K) Project - Family phase.</title>
        <authorList>
            <person name="Zhang G."/>
        </authorList>
    </citation>
    <scope>NUCLEOTIDE SEQUENCE [LARGE SCALE GENOMIC DNA]</scope>
    <source>
        <strain evidence="1">B10K-DU-029-38</strain>
        <tissue evidence="1">Muscle</tissue>
    </source>
</reference>
<comment type="caution">
    <text evidence="1">The sequence shown here is derived from an EMBL/GenBank/DDBJ whole genome shotgun (WGS) entry which is preliminary data.</text>
</comment>
<organism evidence="1 2">
    <name type="scientific">Cnemophilus loriae</name>
    <name type="common">Loria's bird-of-paradise</name>
    <dbReference type="NCBI Taxonomy" id="254448"/>
    <lineage>
        <taxon>Eukaryota</taxon>
        <taxon>Metazoa</taxon>
        <taxon>Chordata</taxon>
        <taxon>Craniata</taxon>
        <taxon>Vertebrata</taxon>
        <taxon>Euteleostomi</taxon>
        <taxon>Archelosauria</taxon>
        <taxon>Archosauria</taxon>
        <taxon>Dinosauria</taxon>
        <taxon>Saurischia</taxon>
        <taxon>Theropoda</taxon>
        <taxon>Coelurosauria</taxon>
        <taxon>Aves</taxon>
        <taxon>Neognathae</taxon>
        <taxon>Neoaves</taxon>
        <taxon>Telluraves</taxon>
        <taxon>Australaves</taxon>
        <taxon>Passeriformes</taxon>
        <taxon>Corvoidea</taxon>
        <taxon>Corvidae</taxon>
        <taxon>Cnemophilus</taxon>
    </lineage>
</organism>
<evidence type="ECO:0000313" key="2">
    <source>
        <dbReference type="Proteomes" id="UP000517678"/>
    </source>
</evidence>
<dbReference type="EMBL" id="VZTF01004433">
    <property type="protein sequence ID" value="NXB05529.1"/>
    <property type="molecule type" value="Genomic_DNA"/>
</dbReference>
<protein>
    <submittedName>
        <fullName evidence="1">VMO1 protein</fullName>
    </submittedName>
</protein>
<dbReference type="PANTHER" id="PTHR18841">
    <property type="entry name" value="VITELLINE MEMBRANE OUTER LAYER PROTEIN I-RELATED"/>
    <property type="match status" value="1"/>
</dbReference>
<feature type="non-terminal residue" evidence="1">
    <location>
        <position position="53"/>
    </location>
</feature>
<dbReference type="PANTHER" id="PTHR18841:SF0">
    <property type="entry name" value="VITELLINE MEMBRANE OUTER LAYER 1 HOMOLOG A-RELATED"/>
    <property type="match status" value="1"/>
</dbReference>
<dbReference type="GO" id="GO:0005615">
    <property type="term" value="C:extracellular space"/>
    <property type="evidence" value="ECO:0007669"/>
    <property type="project" value="TreeGrafter"/>
</dbReference>
<proteinExistence type="predicted"/>
<dbReference type="Proteomes" id="UP000517678">
    <property type="component" value="Unassembled WGS sequence"/>
</dbReference>
<name>A0A7K8AV13_9CORV</name>
<dbReference type="SUPFAM" id="SSF51092">
    <property type="entry name" value="Vitelline membrane outer protein-I (VMO-I)"/>
    <property type="match status" value="1"/>
</dbReference>
<dbReference type="Pfam" id="PF03762">
    <property type="entry name" value="VOMI"/>
    <property type="match status" value="1"/>
</dbReference>
<evidence type="ECO:0000313" key="1">
    <source>
        <dbReference type="EMBL" id="NXB05529.1"/>
    </source>
</evidence>